<evidence type="ECO:0000256" key="3">
    <source>
        <dbReference type="SAM" id="SignalP"/>
    </source>
</evidence>
<comment type="caution">
    <text evidence="4">The sequence shown here is derived from an EMBL/GenBank/DDBJ whole genome shotgun (WGS) entry which is preliminary data.</text>
</comment>
<protein>
    <recommendedName>
        <fullName evidence="6">DUF3494 domain-containing protein</fullName>
    </recommendedName>
</protein>
<evidence type="ECO:0000313" key="4">
    <source>
        <dbReference type="EMBL" id="GAA3000863.1"/>
    </source>
</evidence>
<comment type="similarity">
    <text evidence="1">Belongs to the ice-binding protein family.</text>
</comment>
<keyword evidence="5" id="KW-1185">Reference proteome</keyword>
<evidence type="ECO:0000256" key="2">
    <source>
        <dbReference type="ARBA" id="ARBA00022729"/>
    </source>
</evidence>
<feature type="chain" id="PRO_5046497706" description="DUF3494 domain-containing protein" evidence="3">
    <location>
        <begin position="23"/>
        <end position="367"/>
    </location>
</feature>
<evidence type="ECO:0000313" key="5">
    <source>
        <dbReference type="Proteomes" id="UP001499930"/>
    </source>
</evidence>
<dbReference type="RefSeq" id="WP_413224946.1">
    <property type="nucleotide sequence ID" value="NZ_JBLAUZ010000076.1"/>
</dbReference>
<keyword evidence="2 3" id="KW-0732">Signal</keyword>
<organism evidence="4 5">
    <name type="scientific">Streptosporangium longisporum</name>
    <dbReference type="NCBI Taxonomy" id="46187"/>
    <lineage>
        <taxon>Bacteria</taxon>
        <taxon>Bacillati</taxon>
        <taxon>Actinomycetota</taxon>
        <taxon>Actinomycetes</taxon>
        <taxon>Streptosporangiales</taxon>
        <taxon>Streptosporangiaceae</taxon>
        <taxon>Streptosporangium</taxon>
    </lineage>
</organism>
<dbReference type="Pfam" id="PF11999">
    <property type="entry name" value="Ice_binding"/>
    <property type="match status" value="1"/>
</dbReference>
<dbReference type="Proteomes" id="UP001499930">
    <property type="component" value="Unassembled WGS sequence"/>
</dbReference>
<feature type="signal peptide" evidence="3">
    <location>
        <begin position="1"/>
        <end position="22"/>
    </location>
</feature>
<proteinExistence type="inferred from homology"/>
<evidence type="ECO:0000256" key="1">
    <source>
        <dbReference type="ARBA" id="ARBA00005445"/>
    </source>
</evidence>
<name>A0ABP6KFH9_9ACTN</name>
<dbReference type="EMBL" id="BAAAWD010000006">
    <property type="protein sequence ID" value="GAA3000863.1"/>
    <property type="molecule type" value="Genomic_DNA"/>
</dbReference>
<sequence>MIVLLVPLLITFAAARPGLSVAEPVELGTAGAFAVLGASTVTNTGATVLTGDLGVSPGTAITGFPPGTVSGTVHAGDTAAAQAQADLTVAYDDAAAQPSDAVIPTELGGTTVTPGTYTSAAGTFGITGQLTLDAQGDPDAVFIFKTASTLITASAGTVTLVGGARARNVFWLVGSSATLGTGSDLAGTVLALTSITATTGVTVDGRLLARNGAVTLDTGTVTAPAAPAPGPLSISVPAAADLGSVTAGRSGPSNNLGEVTVTDERGASPATWVVTVGSTDFTTGEGTESETIPGELVGYSPGAATRTTGDATFTPGTAGDLGSERVAFSASDGIGNNSATWDPTITVTLPVGVVTGIYTATITHSVA</sequence>
<dbReference type="InterPro" id="IPR021884">
    <property type="entry name" value="Ice-bd_prot"/>
</dbReference>
<evidence type="ECO:0008006" key="6">
    <source>
        <dbReference type="Google" id="ProtNLM"/>
    </source>
</evidence>
<reference evidence="5" key="1">
    <citation type="journal article" date="2019" name="Int. J. Syst. Evol. Microbiol.">
        <title>The Global Catalogue of Microorganisms (GCM) 10K type strain sequencing project: providing services to taxonomists for standard genome sequencing and annotation.</title>
        <authorList>
            <consortium name="The Broad Institute Genomics Platform"/>
            <consortium name="The Broad Institute Genome Sequencing Center for Infectious Disease"/>
            <person name="Wu L."/>
            <person name="Ma J."/>
        </authorList>
    </citation>
    <scope>NUCLEOTIDE SEQUENCE [LARGE SCALE GENOMIC DNA]</scope>
    <source>
        <strain evidence="5">JCM 3106</strain>
    </source>
</reference>
<gene>
    <name evidence="4" type="ORF">GCM10017559_22290</name>
</gene>
<accession>A0ABP6KFH9</accession>